<evidence type="ECO:0000313" key="2">
    <source>
        <dbReference type="EMBL" id="MSB22738.1"/>
    </source>
</evidence>
<protein>
    <submittedName>
        <fullName evidence="2">Recombinase family protein</fullName>
    </submittedName>
</protein>
<dbReference type="CDD" id="cd00338">
    <property type="entry name" value="Ser_Recombinase"/>
    <property type="match status" value="1"/>
</dbReference>
<dbReference type="InterPro" id="IPR036162">
    <property type="entry name" value="Resolvase-like_N_sf"/>
</dbReference>
<dbReference type="RefSeq" id="WP_081029058.1">
    <property type="nucleotide sequence ID" value="NZ_JADMVA010000020.1"/>
</dbReference>
<dbReference type="Proteomes" id="UP000434475">
    <property type="component" value="Unassembled WGS sequence"/>
</dbReference>
<gene>
    <name evidence="2" type="ORF">GKE97_25095</name>
</gene>
<dbReference type="InterPro" id="IPR050639">
    <property type="entry name" value="SSR_resolvase"/>
</dbReference>
<proteinExistence type="predicted"/>
<feature type="coiled-coil region" evidence="1">
    <location>
        <begin position="425"/>
        <end position="499"/>
    </location>
</feature>
<evidence type="ECO:0000313" key="3">
    <source>
        <dbReference type="Proteomes" id="UP000434475"/>
    </source>
</evidence>
<dbReference type="SUPFAM" id="SSF53041">
    <property type="entry name" value="Resolvase-like"/>
    <property type="match status" value="1"/>
</dbReference>
<dbReference type="InterPro" id="IPR025827">
    <property type="entry name" value="Zn_ribbon_recom_dom"/>
</dbReference>
<dbReference type="GO" id="GO:0003677">
    <property type="term" value="F:DNA binding"/>
    <property type="evidence" value="ECO:0007669"/>
    <property type="project" value="InterPro"/>
</dbReference>
<evidence type="ECO:0000256" key="1">
    <source>
        <dbReference type="SAM" id="Coils"/>
    </source>
</evidence>
<sequence>MIETSIIPSYDFDKLTGWRLNLPAYIEPGTRVLCLYRVSTGKQLYHTDDNEPDIPMQRVRCREFCERMGWTLVCELQEEGISGHKVRAERRDKVQLIKGYAKQGKFDILLVFMFDRIGRISDETPFVVEWLIANNIRVWSALEGEQRIETHTDRLTNYIRYWQADGESQKISARTSNSMGVLTQEGCFTGGLCAYGYQYVKLGRTNRRKQEVFDLAICEEEAFVVRLIFRLAADEGYGAQRIANHLNAKGIKNRSGKNWHPASIQGMLKNILYTGILRSGESRSEVQEHLRIIDDKTFVTVQEMLAARSRKQEAIRSKPLNTRGKSLLAGNIFCGHCGARLCITTSGKGRRRQDGTDVVRMRYTCQTKSRTHGECDGQTGYTVEKLDAMIDSIIRGIFSRVRSLNRKDVVNACVDNDLNAKKVFLRKVQKDYEKAEKDLQRLKSEIVNALTGASAFSPELLNNVIEEQSQRCEELRAALNKAEKEYAESDSQLEVRSQQYDDLLEWSAAYETASVSAKKVIVARMIERVDVYRGYQLKLKLNISVEQFLVSLENIKTPEQSFTA</sequence>
<keyword evidence="1" id="KW-0175">Coiled coil</keyword>
<dbReference type="Pfam" id="PF13408">
    <property type="entry name" value="Zn_ribbon_recom"/>
    <property type="match status" value="1"/>
</dbReference>
<name>A0A174NF57_FLAPL</name>
<comment type="caution">
    <text evidence="2">The sequence shown here is derived from an EMBL/GenBank/DDBJ whole genome shotgun (WGS) entry which is preliminary data.</text>
</comment>
<organism evidence="2 3">
    <name type="scientific">Flavonifractor plautii</name>
    <name type="common">Fusobacterium plautii</name>
    <dbReference type="NCBI Taxonomy" id="292800"/>
    <lineage>
        <taxon>Bacteria</taxon>
        <taxon>Bacillati</taxon>
        <taxon>Bacillota</taxon>
        <taxon>Clostridia</taxon>
        <taxon>Eubacteriales</taxon>
        <taxon>Oscillospiraceae</taxon>
        <taxon>Flavonifractor</taxon>
    </lineage>
</organism>
<dbReference type="SMART" id="SM00857">
    <property type="entry name" value="Resolvase"/>
    <property type="match status" value="1"/>
</dbReference>
<dbReference type="GO" id="GO:0000150">
    <property type="term" value="F:DNA strand exchange activity"/>
    <property type="evidence" value="ECO:0007669"/>
    <property type="project" value="InterPro"/>
</dbReference>
<dbReference type="PROSITE" id="PS51737">
    <property type="entry name" value="RECOMBINASE_DNA_BIND"/>
    <property type="match status" value="1"/>
</dbReference>
<dbReference type="Gene3D" id="3.90.1750.20">
    <property type="entry name" value="Putative Large Serine Recombinase, Chain B, Domain 2"/>
    <property type="match status" value="1"/>
</dbReference>
<dbReference type="Pfam" id="PF00239">
    <property type="entry name" value="Resolvase"/>
    <property type="match status" value="1"/>
</dbReference>
<dbReference type="EMBL" id="WKPR01000051">
    <property type="protein sequence ID" value="MSB22738.1"/>
    <property type="molecule type" value="Genomic_DNA"/>
</dbReference>
<dbReference type="Gene3D" id="3.40.50.1390">
    <property type="entry name" value="Resolvase, N-terminal catalytic domain"/>
    <property type="match status" value="1"/>
</dbReference>
<dbReference type="AlphaFoldDB" id="A0A174NF57"/>
<dbReference type="InterPro" id="IPR006119">
    <property type="entry name" value="Resolv_N"/>
</dbReference>
<dbReference type="PANTHER" id="PTHR30461:SF23">
    <property type="entry name" value="DNA RECOMBINASE-RELATED"/>
    <property type="match status" value="1"/>
</dbReference>
<dbReference type="InterPro" id="IPR011109">
    <property type="entry name" value="DNA_bind_recombinase_dom"/>
</dbReference>
<accession>A0A174NF57</accession>
<dbReference type="Pfam" id="PF07508">
    <property type="entry name" value="Recombinase"/>
    <property type="match status" value="1"/>
</dbReference>
<reference evidence="2 3" key="1">
    <citation type="journal article" date="2019" name="Nat. Med.">
        <title>A library of human gut bacterial isolates paired with longitudinal multiomics data enables mechanistic microbiome research.</title>
        <authorList>
            <person name="Poyet M."/>
            <person name="Groussin M."/>
            <person name="Gibbons S.M."/>
            <person name="Avila-Pacheco J."/>
            <person name="Jiang X."/>
            <person name="Kearney S.M."/>
            <person name="Perrotta A.R."/>
            <person name="Berdy B."/>
            <person name="Zhao S."/>
            <person name="Lieberman T.D."/>
            <person name="Swanson P.K."/>
            <person name="Smith M."/>
            <person name="Roesemann S."/>
            <person name="Alexander J.E."/>
            <person name="Rich S.A."/>
            <person name="Livny J."/>
            <person name="Vlamakis H."/>
            <person name="Clish C."/>
            <person name="Bullock K."/>
            <person name="Deik A."/>
            <person name="Scott J."/>
            <person name="Pierce K.A."/>
            <person name="Xavier R.J."/>
            <person name="Alm E.J."/>
        </authorList>
    </citation>
    <scope>NUCLEOTIDE SEQUENCE [LARGE SCALE GENOMIC DNA]</scope>
    <source>
        <strain evidence="2 3">BIOML-A2</strain>
    </source>
</reference>
<dbReference type="PANTHER" id="PTHR30461">
    <property type="entry name" value="DNA-INVERTASE FROM LAMBDOID PROPHAGE"/>
    <property type="match status" value="1"/>
</dbReference>
<dbReference type="InterPro" id="IPR038109">
    <property type="entry name" value="DNA_bind_recomb_sf"/>
</dbReference>